<comment type="similarity">
    <text evidence="2">Belongs to the SNF2/RAD54 helicase family.</text>
</comment>
<dbReference type="Pfam" id="PF25875">
    <property type="entry name" value="WHD_Rad26_CSB"/>
    <property type="match status" value="1"/>
</dbReference>
<keyword evidence="4" id="KW-0227">DNA damage</keyword>
<keyword evidence="5" id="KW-0347">Helicase</keyword>
<dbReference type="CDD" id="cd22254">
    <property type="entry name" value="CSB_WHD"/>
    <property type="match status" value="1"/>
</dbReference>
<accession>A0A540KYP6</accession>
<evidence type="ECO:0000313" key="12">
    <source>
        <dbReference type="EMBL" id="TQD79346.1"/>
    </source>
</evidence>
<evidence type="ECO:0000256" key="5">
    <source>
        <dbReference type="ARBA" id="ARBA00022806"/>
    </source>
</evidence>
<dbReference type="AlphaFoldDB" id="A0A540KYP6"/>
<evidence type="ECO:0000256" key="6">
    <source>
        <dbReference type="ARBA" id="ARBA00022840"/>
    </source>
</evidence>
<keyword evidence="8" id="KW-0234">DNA repair</keyword>
<name>A0A540KYP6_MALBA</name>
<feature type="domain" description="Rad26/CSB-like winged helix DNA-binding" evidence="11">
    <location>
        <begin position="97"/>
        <end position="159"/>
    </location>
</feature>
<feature type="region of interest" description="Disordered" evidence="10">
    <location>
        <begin position="19"/>
        <end position="41"/>
    </location>
</feature>
<comment type="subcellular location">
    <subcellularLocation>
        <location evidence="1">Nucleus</location>
    </subcellularLocation>
</comment>
<evidence type="ECO:0000259" key="11">
    <source>
        <dbReference type="Pfam" id="PF25875"/>
    </source>
</evidence>
<keyword evidence="7" id="KW-0238">DNA-binding</keyword>
<evidence type="ECO:0000256" key="9">
    <source>
        <dbReference type="ARBA" id="ARBA00023242"/>
    </source>
</evidence>
<evidence type="ECO:0000256" key="2">
    <source>
        <dbReference type="ARBA" id="ARBA00007025"/>
    </source>
</evidence>
<dbReference type="InterPro" id="IPR058951">
    <property type="entry name" value="WHD_Rad26_CSB-like"/>
</dbReference>
<reference evidence="12 13" key="1">
    <citation type="journal article" date="2019" name="G3 (Bethesda)">
        <title>Sequencing of a Wild Apple (Malus baccata) Genome Unravels the Differences Between Cultivated and Wild Apple Species Regarding Disease Resistance and Cold Tolerance.</title>
        <authorList>
            <person name="Chen X."/>
        </authorList>
    </citation>
    <scope>NUCLEOTIDE SEQUENCE [LARGE SCALE GENOMIC DNA]</scope>
    <source>
        <strain evidence="13">cv. Shandingzi</strain>
        <tissue evidence="12">Leaves</tissue>
    </source>
</reference>
<evidence type="ECO:0000256" key="7">
    <source>
        <dbReference type="ARBA" id="ARBA00023125"/>
    </source>
</evidence>
<dbReference type="STRING" id="106549.A0A540KYP6"/>
<dbReference type="Proteomes" id="UP000315295">
    <property type="component" value="Unassembled WGS sequence"/>
</dbReference>
<keyword evidence="5" id="KW-0378">Hydrolase</keyword>
<protein>
    <recommendedName>
        <fullName evidence="11">Rad26/CSB-like winged helix DNA-binding domain-containing protein</fullName>
    </recommendedName>
</protein>
<keyword evidence="3" id="KW-0547">Nucleotide-binding</keyword>
<gene>
    <name evidence="12" type="ORF">C1H46_035085</name>
</gene>
<sequence>MAGASSAVRGKFGSAVNSQLIKNTKRSDEGPSSSTDGFVAGAPAGRALSSAELLAKIRGNQERAVETGIEHQFNIAKFFDIGTSRTAQNLGGVQPEVVIRQICTFIQQRGGSTDSSSIVQHFKDRIPSKDLPLFKNLLKEIAKLEKNQNGAVWVLKQEFDHQ</sequence>
<evidence type="ECO:0000256" key="3">
    <source>
        <dbReference type="ARBA" id="ARBA00022741"/>
    </source>
</evidence>
<proteinExistence type="inferred from homology"/>
<evidence type="ECO:0000256" key="4">
    <source>
        <dbReference type="ARBA" id="ARBA00022763"/>
    </source>
</evidence>
<evidence type="ECO:0000256" key="8">
    <source>
        <dbReference type="ARBA" id="ARBA00023204"/>
    </source>
</evidence>
<dbReference type="EMBL" id="VIEB01000863">
    <property type="protein sequence ID" value="TQD79346.1"/>
    <property type="molecule type" value="Genomic_DNA"/>
</dbReference>
<keyword evidence="9" id="KW-0539">Nucleus</keyword>
<evidence type="ECO:0000256" key="10">
    <source>
        <dbReference type="SAM" id="MobiDB-lite"/>
    </source>
</evidence>
<keyword evidence="6" id="KW-0067">ATP-binding</keyword>
<evidence type="ECO:0000313" key="13">
    <source>
        <dbReference type="Proteomes" id="UP000315295"/>
    </source>
</evidence>
<comment type="caution">
    <text evidence="12">The sequence shown here is derived from an EMBL/GenBank/DDBJ whole genome shotgun (WGS) entry which is preliminary data.</text>
</comment>
<organism evidence="12 13">
    <name type="scientific">Malus baccata</name>
    <name type="common">Siberian crab apple</name>
    <name type="synonym">Pyrus baccata</name>
    <dbReference type="NCBI Taxonomy" id="106549"/>
    <lineage>
        <taxon>Eukaryota</taxon>
        <taxon>Viridiplantae</taxon>
        <taxon>Streptophyta</taxon>
        <taxon>Embryophyta</taxon>
        <taxon>Tracheophyta</taxon>
        <taxon>Spermatophyta</taxon>
        <taxon>Magnoliopsida</taxon>
        <taxon>eudicotyledons</taxon>
        <taxon>Gunneridae</taxon>
        <taxon>Pentapetalae</taxon>
        <taxon>rosids</taxon>
        <taxon>fabids</taxon>
        <taxon>Rosales</taxon>
        <taxon>Rosaceae</taxon>
        <taxon>Amygdaloideae</taxon>
        <taxon>Maleae</taxon>
        <taxon>Malus</taxon>
    </lineage>
</organism>
<keyword evidence="13" id="KW-1185">Reference proteome</keyword>
<evidence type="ECO:0000256" key="1">
    <source>
        <dbReference type="ARBA" id="ARBA00004123"/>
    </source>
</evidence>